<feature type="transmembrane region" description="Helical" evidence="6">
    <location>
        <begin position="44"/>
        <end position="68"/>
    </location>
</feature>
<dbReference type="Pfam" id="PF02683">
    <property type="entry name" value="DsbD_TM"/>
    <property type="match status" value="1"/>
</dbReference>
<comment type="subcellular location">
    <subcellularLocation>
        <location evidence="1">Membrane</location>
        <topology evidence="1">Multi-pass membrane protein</topology>
    </subcellularLocation>
</comment>
<evidence type="ECO:0000256" key="3">
    <source>
        <dbReference type="ARBA" id="ARBA00022692"/>
    </source>
</evidence>
<proteinExistence type="inferred from homology"/>
<dbReference type="PANTHER" id="PTHR31272:SF9">
    <property type="entry name" value="BLL1027 PROTEIN"/>
    <property type="match status" value="1"/>
</dbReference>
<evidence type="ECO:0000313" key="8">
    <source>
        <dbReference type="EMBL" id="PJC49188.1"/>
    </source>
</evidence>
<feature type="non-terminal residue" evidence="8">
    <location>
        <position position="1"/>
    </location>
</feature>
<dbReference type="InterPro" id="IPR003834">
    <property type="entry name" value="Cyt_c_assmbl_TM_dom"/>
</dbReference>
<dbReference type="AlphaFoldDB" id="A0A2J0N824"/>
<feature type="transmembrane region" description="Helical" evidence="6">
    <location>
        <begin position="127"/>
        <end position="153"/>
    </location>
</feature>
<dbReference type="PANTHER" id="PTHR31272">
    <property type="entry name" value="CYTOCHROME C-TYPE BIOGENESIS PROTEIN HI_1454-RELATED"/>
    <property type="match status" value="1"/>
</dbReference>
<dbReference type="GO" id="GO:0016020">
    <property type="term" value="C:membrane"/>
    <property type="evidence" value="ECO:0007669"/>
    <property type="project" value="UniProtKB-SubCell"/>
</dbReference>
<dbReference type="Proteomes" id="UP000231300">
    <property type="component" value="Unassembled WGS sequence"/>
</dbReference>
<feature type="transmembrane region" description="Helical" evidence="6">
    <location>
        <begin position="74"/>
        <end position="96"/>
    </location>
</feature>
<evidence type="ECO:0000256" key="1">
    <source>
        <dbReference type="ARBA" id="ARBA00004141"/>
    </source>
</evidence>
<name>A0A2J0N824_9BACT</name>
<feature type="transmembrane region" description="Helical" evidence="6">
    <location>
        <begin position="159"/>
        <end position="179"/>
    </location>
</feature>
<evidence type="ECO:0000256" key="4">
    <source>
        <dbReference type="ARBA" id="ARBA00022989"/>
    </source>
</evidence>
<protein>
    <submittedName>
        <fullName evidence="8">Cytochrome C biogenesis protein</fullName>
    </submittedName>
</protein>
<keyword evidence="5 6" id="KW-0472">Membrane</keyword>
<comment type="caution">
    <text evidence="8">The sequence shown here is derived from an EMBL/GenBank/DDBJ whole genome shotgun (WGS) entry which is preliminary data.</text>
</comment>
<gene>
    <name evidence="8" type="ORF">CO033_02870</name>
</gene>
<dbReference type="EMBL" id="PFRK01000047">
    <property type="protein sequence ID" value="PJC49188.1"/>
    <property type="molecule type" value="Genomic_DNA"/>
</dbReference>
<evidence type="ECO:0000256" key="2">
    <source>
        <dbReference type="ARBA" id="ARBA00006143"/>
    </source>
</evidence>
<keyword evidence="3 6" id="KW-0812">Transmembrane</keyword>
<evidence type="ECO:0000313" key="9">
    <source>
        <dbReference type="Proteomes" id="UP000231300"/>
    </source>
</evidence>
<dbReference type="InterPro" id="IPR051790">
    <property type="entry name" value="Cytochrome_c-biogenesis_DsbD"/>
</dbReference>
<comment type="similarity">
    <text evidence="2">Belongs to the DsbD family.</text>
</comment>
<evidence type="ECO:0000256" key="6">
    <source>
        <dbReference type="SAM" id="Phobius"/>
    </source>
</evidence>
<accession>A0A2J0N824</accession>
<reference evidence="9" key="1">
    <citation type="submission" date="2017-09" db="EMBL/GenBank/DDBJ databases">
        <title>Depth-based differentiation of microbial function through sediment-hosted aquifers and enrichment of novel symbionts in the deep terrestrial subsurface.</title>
        <authorList>
            <person name="Probst A.J."/>
            <person name="Ladd B."/>
            <person name="Jarett J.K."/>
            <person name="Geller-Mcgrath D.E."/>
            <person name="Sieber C.M.K."/>
            <person name="Emerson J.B."/>
            <person name="Anantharaman K."/>
            <person name="Thomas B.C."/>
            <person name="Malmstrom R."/>
            <person name="Stieglmeier M."/>
            <person name="Klingl A."/>
            <person name="Woyke T."/>
            <person name="Ryan C.M."/>
            <person name="Banfield J.F."/>
        </authorList>
    </citation>
    <scope>NUCLEOTIDE SEQUENCE [LARGE SCALE GENOMIC DNA]</scope>
</reference>
<feature type="transmembrane region" description="Helical" evidence="6">
    <location>
        <begin position="6"/>
        <end position="32"/>
    </location>
</feature>
<dbReference type="GO" id="GO:0017004">
    <property type="term" value="P:cytochrome complex assembly"/>
    <property type="evidence" value="ECO:0007669"/>
    <property type="project" value="InterPro"/>
</dbReference>
<keyword evidence="4 6" id="KW-1133">Transmembrane helix</keyword>
<evidence type="ECO:0000259" key="7">
    <source>
        <dbReference type="Pfam" id="PF02683"/>
    </source>
</evidence>
<feature type="transmembrane region" description="Helical" evidence="6">
    <location>
        <begin position="200"/>
        <end position="216"/>
    </location>
</feature>
<sequence>IMLFFLISILAGVLTILAPCILPLLPVVIGTADGTTRGVSKRAVVVITSLSISVIIFTLLLKATTLFITIPDSFWTWFSGSIITFLGIVTIFPSLWNKIPFVNKINLASNKVLGTGYQKDSYYGDMIIGASLGPIFTTCSPTYLFILATVLPASSINGFTYLIGFTLGLAISLFIIAYLGQKFVHKIFTNENRTTKLKKIFGIIFLIVGIAIITGYDKRLSSLTLDTGFGGTINFEEKLINSVNK</sequence>
<organism evidence="8 9">
    <name type="scientific">Candidatus Nomurabacteria bacterium CG_4_9_14_0_2_um_filter_32_10</name>
    <dbReference type="NCBI Taxonomy" id="1974729"/>
    <lineage>
        <taxon>Bacteria</taxon>
        <taxon>Candidatus Nomuraibacteriota</taxon>
    </lineage>
</organism>
<evidence type="ECO:0000256" key="5">
    <source>
        <dbReference type="ARBA" id="ARBA00023136"/>
    </source>
</evidence>
<feature type="domain" description="Cytochrome C biogenesis protein transmembrane" evidence="7">
    <location>
        <begin position="4"/>
        <end position="213"/>
    </location>
</feature>